<feature type="chain" id="PRO_5042262755" description="Secreted protein" evidence="1">
    <location>
        <begin position="26"/>
        <end position="99"/>
    </location>
</feature>
<protein>
    <recommendedName>
        <fullName evidence="4">Secreted protein</fullName>
    </recommendedName>
</protein>
<sequence length="99" mass="10877">MAAATPFDKPPFFLLFPLCIYRVLAHTIPRCNREPSDSRDSCGVGWRIPSSGLERNIVLRTSLGGHEVEPPAILYPSQARLRLNTSCHRAGCGGNESRA</sequence>
<accession>A0AAD8ZZ98</accession>
<keyword evidence="1" id="KW-0732">Signal</keyword>
<proteinExistence type="predicted"/>
<evidence type="ECO:0000256" key="1">
    <source>
        <dbReference type="SAM" id="SignalP"/>
    </source>
</evidence>
<dbReference type="EMBL" id="JAQOWY010000904">
    <property type="protein sequence ID" value="KAK1838119.1"/>
    <property type="molecule type" value="Genomic_DNA"/>
</dbReference>
<comment type="caution">
    <text evidence="2">The sequence shown here is derived from an EMBL/GenBank/DDBJ whole genome shotgun (WGS) entry which is preliminary data.</text>
</comment>
<evidence type="ECO:0000313" key="2">
    <source>
        <dbReference type="EMBL" id="KAK1838119.1"/>
    </source>
</evidence>
<evidence type="ECO:0008006" key="4">
    <source>
        <dbReference type="Google" id="ProtNLM"/>
    </source>
</evidence>
<feature type="signal peptide" evidence="1">
    <location>
        <begin position="1"/>
        <end position="25"/>
    </location>
</feature>
<name>A0AAD8ZZ98_9PEZI</name>
<reference evidence="2" key="1">
    <citation type="submission" date="2023-01" db="EMBL/GenBank/DDBJ databases">
        <title>Colletotrichum chrysophilum M932 genome sequence.</title>
        <authorList>
            <person name="Baroncelli R."/>
        </authorList>
    </citation>
    <scope>NUCLEOTIDE SEQUENCE</scope>
    <source>
        <strain evidence="2">M932</strain>
    </source>
</reference>
<dbReference type="AlphaFoldDB" id="A0AAD8ZZ98"/>
<organism evidence="2 3">
    <name type="scientific">Colletotrichum chrysophilum</name>
    <dbReference type="NCBI Taxonomy" id="1836956"/>
    <lineage>
        <taxon>Eukaryota</taxon>
        <taxon>Fungi</taxon>
        <taxon>Dikarya</taxon>
        <taxon>Ascomycota</taxon>
        <taxon>Pezizomycotina</taxon>
        <taxon>Sordariomycetes</taxon>
        <taxon>Hypocreomycetidae</taxon>
        <taxon>Glomerellales</taxon>
        <taxon>Glomerellaceae</taxon>
        <taxon>Colletotrichum</taxon>
        <taxon>Colletotrichum gloeosporioides species complex</taxon>
    </lineage>
</organism>
<gene>
    <name evidence="2" type="ORF">CCHR01_19260</name>
</gene>
<dbReference type="Proteomes" id="UP001243330">
    <property type="component" value="Unassembled WGS sequence"/>
</dbReference>
<keyword evidence="3" id="KW-1185">Reference proteome</keyword>
<evidence type="ECO:0000313" key="3">
    <source>
        <dbReference type="Proteomes" id="UP001243330"/>
    </source>
</evidence>